<keyword evidence="4" id="KW-0283">Flagellar rotation</keyword>
<reference evidence="7 8" key="1">
    <citation type="submission" date="2019-06" db="EMBL/GenBank/DDBJ databases">
        <title>Sulfurimonas gotlandica sp. nov., a chemoautotrophic and psychrotolerant epsilonproteobacterium isolated from a pelagic redoxcline, and an emended description of the genus Sulfurimonas.</title>
        <authorList>
            <person name="Wang S."/>
            <person name="Jiang L."/>
            <person name="Shao Z."/>
        </authorList>
    </citation>
    <scope>NUCLEOTIDE SEQUENCE [LARGE SCALE GENOMIC DNA]</scope>
    <source>
        <strain evidence="7 8">B2</strain>
    </source>
</reference>
<evidence type="ECO:0000259" key="6">
    <source>
        <dbReference type="PROSITE" id="PS50110"/>
    </source>
</evidence>
<dbReference type="Gene3D" id="3.40.50.2300">
    <property type="match status" value="1"/>
</dbReference>
<feature type="domain" description="Response regulatory" evidence="6">
    <location>
        <begin position="16"/>
        <end position="130"/>
    </location>
</feature>
<gene>
    <name evidence="7" type="ORF">FJR03_10605</name>
</gene>
<evidence type="ECO:0000256" key="3">
    <source>
        <dbReference type="ARBA" id="ARBA00022553"/>
    </source>
</evidence>
<dbReference type="CDD" id="cd17536">
    <property type="entry name" value="REC_YesN-like"/>
    <property type="match status" value="1"/>
</dbReference>
<feature type="modified residue" description="4-aspartylphosphate" evidence="5">
    <location>
        <position position="65"/>
    </location>
</feature>
<dbReference type="InterPro" id="IPR011006">
    <property type="entry name" value="CheY-like_superfamily"/>
</dbReference>
<dbReference type="InterPro" id="IPR050595">
    <property type="entry name" value="Bact_response_regulator"/>
</dbReference>
<sequence>MKEELLAIKKLTGDISLLYVEDNAGLRHNMEKLLGRVFENIILAEDGEEGYKKFLEYQPKILITDINMPKTNGFKLIKKVMTADPDCKVIILSAYDEKEYLHLAINLGVFRYLQKPAKVPELLNGIYSALKAIHDQENRCLFANQLSTILNYQNNIVLMMHDEEFILCNQRFSEFFGVEDLEDFEKKYPDIGDLFQEHKEFLYSTPTEKWYDVVKENPGKLFHTKIKNHENESRHLILKARAVPEKEGHFVLSFDDVTELNLMSLFDSDATRRDSLAKDTESITSLMRVVQNNSSELKIHNFYKGLTIVNSAVIAKITDDEVVLKMPYPQLKIIQLSKYLTISSEVFPKSVICRDIKQVDMDSQSVTIGKMSFALQEVADRQYIRLEPEENHSCTIFYKNIKFEGKTRIVDISEVSVKIAIDALPAGLVVGTELKISFNLNLNGRLISITTDSNVYRIDENGKNYYLITMYELTKHNLHQLKDYLASRQMALIREFKHLGV</sequence>
<protein>
    <submittedName>
        <fullName evidence="7">Response regulator</fullName>
    </submittedName>
</protein>
<dbReference type="GO" id="GO:0000160">
    <property type="term" value="P:phosphorelay signal transduction system"/>
    <property type="evidence" value="ECO:0007669"/>
    <property type="project" value="InterPro"/>
</dbReference>
<dbReference type="GO" id="GO:0006935">
    <property type="term" value="P:chemotaxis"/>
    <property type="evidence" value="ECO:0007669"/>
    <property type="project" value="UniProtKB-KW"/>
</dbReference>
<dbReference type="EMBL" id="CP041165">
    <property type="protein sequence ID" value="QOP42160.1"/>
    <property type="molecule type" value="Genomic_DNA"/>
</dbReference>
<dbReference type="PROSITE" id="PS50110">
    <property type="entry name" value="RESPONSE_REGULATORY"/>
    <property type="match status" value="1"/>
</dbReference>
<dbReference type="GO" id="GO:0097588">
    <property type="term" value="P:archaeal or bacterial-type flagellum-dependent cell motility"/>
    <property type="evidence" value="ECO:0007669"/>
    <property type="project" value="UniProtKB-KW"/>
</dbReference>
<evidence type="ECO:0000256" key="1">
    <source>
        <dbReference type="ARBA" id="ARBA00001946"/>
    </source>
</evidence>
<keyword evidence="3 5" id="KW-0597">Phosphoprotein</keyword>
<dbReference type="SUPFAM" id="SSF52172">
    <property type="entry name" value="CheY-like"/>
    <property type="match status" value="1"/>
</dbReference>
<dbReference type="Proteomes" id="UP000593910">
    <property type="component" value="Chromosome"/>
</dbReference>
<dbReference type="InterPro" id="IPR001789">
    <property type="entry name" value="Sig_transdc_resp-reg_receiver"/>
</dbReference>
<evidence type="ECO:0000313" key="7">
    <source>
        <dbReference type="EMBL" id="QOP42160.1"/>
    </source>
</evidence>
<dbReference type="KEGG" id="smax:FJR03_10605"/>
<dbReference type="PANTHER" id="PTHR44591:SF3">
    <property type="entry name" value="RESPONSE REGULATORY DOMAIN-CONTAINING PROTEIN"/>
    <property type="match status" value="1"/>
</dbReference>
<accession>A0A7M1AXI9</accession>
<dbReference type="Pfam" id="PF00072">
    <property type="entry name" value="Response_reg"/>
    <property type="match status" value="1"/>
</dbReference>
<proteinExistence type="predicted"/>
<name>A0A7M1AXI9_9BACT</name>
<evidence type="ECO:0000256" key="2">
    <source>
        <dbReference type="ARBA" id="ARBA00022500"/>
    </source>
</evidence>
<dbReference type="PANTHER" id="PTHR44591">
    <property type="entry name" value="STRESS RESPONSE REGULATOR PROTEIN 1"/>
    <property type="match status" value="1"/>
</dbReference>
<evidence type="ECO:0000313" key="8">
    <source>
        <dbReference type="Proteomes" id="UP000593910"/>
    </source>
</evidence>
<dbReference type="RefSeq" id="WP_193113481.1">
    <property type="nucleotide sequence ID" value="NZ_CP041165.1"/>
</dbReference>
<organism evidence="7 8">
    <name type="scientific">Sulfurimonas marina</name>
    <dbReference type="NCBI Taxonomy" id="2590551"/>
    <lineage>
        <taxon>Bacteria</taxon>
        <taxon>Pseudomonadati</taxon>
        <taxon>Campylobacterota</taxon>
        <taxon>Epsilonproteobacteria</taxon>
        <taxon>Campylobacterales</taxon>
        <taxon>Sulfurimonadaceae</taxon>
        <taxon>Sulfurimonas</taxon>
    </lineage>
</organism>
<keyword evidence="2" id="KW-0145">Chemotaxis</keyword>
<comment type="cofactor">
    <cofactor evidence="1">
        <name>Mg(2+)</name>
        <dbReference type="ChEBI" id="CHEBI:18420"/>
    </cofactor>
</comment>
<dbReference type="AlphaFoldDB" id="A0A7M1AXI9"/>
<evidence type="ECO:0000256" key="5">
    <source>
        <dbReference type="PROSITE-ProRule" id="PRU00169"/>
    </source>
</evidence>
<evidence type="ECO:0000256" key="4">
    <source>
        <dbReference type="ARBA" id="ARBA00022779"/>
    </source>
</evidence>
<dbReference type="SMART" id="SM00448">
    <property type="entry name" value="REC"/>
    <property type="match status" value="1"/>
</dbReference>
<keyword evidence="8" id="KW-1185">Reference proteome</keyword>